<name>A0ABT1A5H8_9PSEU</name>
<evidence type="ECO:0000256" key="5">
    <source>
        <dbReference type="SAM" id="SignalP"/>
    </source>
</evidence>
<dbReference type="PANTHER" id="PTHR30168">
    <property type="entry name" value="PUTATIVE MEMBRANE PROTEIN YPFJ"/>
    <property type="match status" value="1"/>
</dbReference>
<evidence type="ECO:0000313" key="7">
    <source>
        <dbReference type="Proteomes" id="UP001165283"/>
    </source>
</evidence>
<proteinExistence type="predicted"/>
<protein>
    <submittedName>
        <fullName evidence="6">Neutral zinc metallopeptidase</fullName>
    </submittedName>
</protein>
<gene>
    <name evidence="6" type="ORF">KDL28_24315</name>
</gene>
<evidence type="ECO:0000256" key="1">
    <source>
        <dbReference type="ARBA" id="ARBA00004167"/>
    </source>
</evidence>
<dbReference type="PROSITE" id="PS51257">
    <property type="entry name" value="PROKAR_LIPOPROTEIN"/>
    <property type="match status" value="1"/>
</dbReference>
<dbReference type="Proteomes" id="UP001165283">
    <property type="component" value="Unassembled WGS sequence"/>
</dbReference>
<comment type="subcellular location">
    <subcellularLocation>
        <location evidence="1">Membrane</location>
        <topology evidence="1">Single-pass membrane protein</topology>
    </subcellularLocation>
</comment>
<comment type="caution">
    <text evidence="6">The sequence shown here is derived from an EMBL/GenBank/DDBJ whole genome shotgun (WGS) entry which is preliminary data.</text>
</comment>
<dbReference type="RefSeq" id="WP_308216055.1">
    <property type="nucleotide sequence ID" value="NZ_JAGSOV010000051.1"/>
</dbReference>
<feature type="signal peptide" evidence="5">
    <location>
        <begin position="1"/>
        <end position="24"/>
    </location>
</feature>
<keyword evidence="4" id="KW-0472">Membrane</keyword>
<reference evidence="6" key="1">
    <citation type="submission" date="2021-04" db="EMBL/GenBank/DDBJ databases">
        <title>Pseudonocardia sp. nov., isolated from sandy soil of mangrove forest.</title>
        <authorList>
            <person name="Zan Z."/>
            <person name="Huang R."/>
            <person name="Liu W."/>
        </authorList>
    </citation>
    <scope>NUCLEOTIDE SEQUENCE</scope>
    <source>
        <strain evidence="6">S2-4</strain>
    </source>
</reference>
<organism evidence="6 7">
    <name type="scientific">Pseudonocardia humida</name>
    <dbReference type="NCBI Taxonomy" id="2800819"/>
    <lineage>
        <taxon>Bacteria</taxon>
        <taxon>Bacillati</taxon>
        <taxon>Actinomycetota</taxon>
        <taxon>Actinomycetes</taxon>
        <taxon>Pseudonocardiales</taxon>
        <taxon>Pseudonocardiaceae</taxon>
        <taxon>Pseudonocardia</taxon>
    </lineage>
</organism>
<evidence type="ECO:0000256" key="3">
    <source>
        <dbReference type="ARBA" id="ARBA00022989"/>
    </source>
</evidence>
<keyword evidence="2" id="KW-0812">Transmembrane</keyword>
<dbReference type="PANTHER" id="PTHR30168:SF0">
    <property type="entry name" value="INNER MEMBRANE PROTEIN"/>
    <property type="match status" value="1"/>
</dbReference>
<dbReference type="InterPro" id="IPR007343">
    <property type="entry name" value="Uncharacterised_pept_Zn_put"/>
</dbReference>
<keyword evidence="5" id="KW-0732">Signal</keyword>
<dbReference type="SUPFAM" id="SSF55486">
    <property type="entry name" value="Metalloproteases ('zincins'), catalytic domain"/>
    <property type="match status" value="1"/>
</dbReference>
<sequence length="452" mass="47733">MRSPARLRPVTAAAALALAFTAVAGCTQVVPGRAVAAAGGTSGVGQTPTQEEIELGTAAVRAVQEIWRDEFPRSFDEPWRDIAITVPVHTDDPRTDQPPCVRNISEVVGQAFYCPSADAIAWDADGLLPDLSERFGQAGVTVVLAHEIGHAVQSRLGLDELQARSPAQYPTILLEAQADCYAGMAVAQLRERSIPGLPMGQVELDDAMLALVGFRDPLGVAPDDEGAHGNAFDRVSAFQDGFVEGAVRCAEMTLDNRQFTQRRFGSAADLARGGNLPLTDLIDAVETDAGEWFGSLVPGFVPPTIGEPLSCDTDDLEAQGPTRFCPDDDTISIDRQELAVLHEQLGDYATGTLLASRYALAALDAAGEPTTGTPASETALCLAGAYTSRLIDPVGDFSLSPGDLDEAITVLLTDSWAARDTDGESPPDEYGFERVAQFRSGVLEGSTACLAS</sequence>
<evidence type="ECO:0000256" key="2">
    <source>
        <dbReference type="ARBA" id="ARBA00022692"/>
    </source>
</evidence>
<feature type="chain" id="PRO_5046074060" evidence="5">
    <location>
        <begin position="25"/>
        <end position="452"/>
    </location>
</feature>
<evidence type="ECO:0000256" key="4">
    <source>
        <dbReference type="ARBA" id="ARBA00023136"/>
    </source>
</evidence>
<dbReference type="Pfam" id="PF04228">
    <property type="entry name" value="Zn_peptidase"/>
    <property type="match status" value="1"/>
</dbReference>
<evidence type="ECO:0000313" key="6">
    <source>
        <dbReference type="EMBL" id="MCO1658191.1"/>
    </source>
</evidence>
<keyword evidence="7" id="KW-1185">Reference proteome</keyword>
<keyword evidence="3" id="KW-1133">Transmembrane helix</keyword>
<accession>A0ABT1A5H8</accession>
<dbReference type="EMBL" id="JAGSOV010000051">
    <property type="protein sequence ID" value="MCO1658191.1"/>
    <property type="molecule type" value="Genomic_DNA"/>
</dbReference>